<dbReference type="Pfam" id="PF07419">
    <property type="entry name" value="PilM"/>
    <property type="match status" value="1"/>
</dbReference>
<protein>
    <submittedName>
        <fullName evidence="2">Oxidoreductase</fullName>
    </submittedName>
</protein>
<feature type="signal peptide" evidence="1">
    <location>
        <begin position="1"/>
        <end position="24"/>
    </location>
</feature>
<dbReference type="AlphaFoldDB" id="A0AA45BXR5"/>
<dbReference type="Proteomes" id="UP000244856">
    <property type="component" value="Unassembled WGS sequence"/>
</dbReference>
<reference evidence="2 3" key="1">
    <citation type="submission" date="2017-04" db="EMBL/GenBank/DDBJ databases">
        <title>Cronobacter sakazakii, ST83 Lineage Isolates.</title>
        <authorList>
            <person name="Chase H."/>
            <person name="Tall B."/>
            <person name="Gopinath G."/>
            <person name="Lehner A."/>
        </authorList>
    </citation>
    <scope>NUCLEOTIDE SEQUENCE [LARGE SCALE GENOMIC DNA]</scope>
    <source>
        <strain evidence="2 3">MOD1_Comp15</strain>
    </source>
</reference>
<dbReference type="InterPro" id="IPR009987">
    <property type="entry name" value="IM_PilM"/>
</dbReference>
<evidence type="ECO:0000313" key="2">
    <source>
        <dbReference type="EMBL" id="PUW01529.1"/>
    </source>
</evidence>
<dbReference type="Gene3D" id="3.30.450.360">
    <property type="match status" value="1"/>
</dbReference>
<name>A0AA45BXR5_CROSK</name>
<evidence type="ECO:0000313" key="3">
    <source>
        <dbReference type="Proteomes" id="UP000244856"/>
    </source>
</evidence>
<dbReference type="EMBL" id="NCTU01000023">
    <property type="protein sequence ID" value="PUW01529.1"/>
    <property type="molecule type" value="Genomic_DNA"/>
</dbReference>
<dbReference type="PROSITE" id="PS51257">
    <property type="entry name" value="PROKAR_LIPOPROTEIN"/>
    <property type="match status" value="1"/>
</dbReference>
<keyword evidence="1" id="KW-0732">Signal</keyword>
<evidence type="ECO:0000256" key="1">
    <source>
        <dbReference type="SAM" id="SignalP"/>
    </source>
</evidence>
<accession>A0AA45BXR5</accession>
<dbReference type="RefSeq" id="WP_085107868.1">
    <property type="nucleotide sequence ID" value="NZ_NCTU01000023.1"/>
</dbReference>
<gene>
    <name evidence="2" type="ORF">B7T07_20810</name>
</gene>
<sequence>MKSSLLVAALLAVVSILLSCVSDANRDKVSTVSQQQTAGQFLHYVSALNDLYETGTPADGDADNRITLPGWLPPNSTIKLRISGGIGYVFMPASPGLFTQILQETENSLHYGLSDATGINTNSGRLVRPGFIPPGYVVYMR</sequence>
<organism evidence="2 3">
    <name type="scientific">Cronobacter sakazakii</name>
    <name type="common">Enterobacter sakazakii</name>
    <dbReference type="NCBI Taxonomy" id="28141"/>
    <lineage>
        <taxon>Bacteria</taxon>
        <taxon>Pseudomonadati</taxon>
        <taxon>Pseudomonadota</taxon>
        <taxon>Gammaproteobacteria</taxon>
        <taxon>Enterobacterales</taxon>
        <taxon>Enterobacteriaceae</taxon>
        <taxon>Cronobacter</taxon>
    </lineage>
</organism>
<proteinExistence type="predicted"/>
<feature type="chain" id="PRO_5041326216" evidence="1">
    <location>
        <begin position="25"/>
        <end position="141"/>
    </location>
</feature>
<comment type="caution">
    <text evidence="2">The sequence shown here is derived from an EMBL/GenBank/DDBJ whole genome shotgun (WGS) entry which is preliminary data.</text>
</comment>